<proteinExistence type="predicted"/>
<name>A0A7W8A251_9ACTN</name>
<dbReference type="RefSeq" id="WP_184962549.1">
    <property type="nucleotide sequence ID" value="NZ_JACHIN010000004.1"/>
</dbReference>
<dbReference type="AlphaFoldDB" id="A0A7W8A251"/>
<dbReference type="EMBL" id="JACHIN010000004">
    <property type="protein sequence ID" value="MBB5078118.1"/>
    <property type="molecule type" value="Genomic_DNA"/>
</dbReference>
<evidence type="ECO:0000313" key="2">
    <source>
        <dbReference type="EMBL" id="MBB5078118.1"/>
    </source>
</evidence>
<evidence type="ECO:0000313" key="3">
    <source>
        <dbReference type="Proteomes" id="UP000568380"/>
    </source>
</evidence>
<reference evidence="2 3" key="1">
    <citation type="submission" date="2020-08" db="EMBL/GenBank/DDBJ databases">
        <title>Genomic Encyclopedia of Type Strains, Phase IV (KMG-IV): sequencing the most valuable type-strain genomes for metagenomic binning, comparative biology and taxonomic classification.</title>
        <authorList>
            <person name="Goeker M."/>
        </authorList>
    </citation>
    <scope>NUCLEOTIDE SEQUENCE [LARGE SCALE GENOMIC DNA]</scope>
    <source>
        <strain evidence="2 3">DSM 45385</strain>
    </source>
</reference>
<gene>
    <name evidence="2" type="ORF">HNR40_003593</name>
</gene>
<feature type="region of interest" description="Disordered" evidence="1">
    <location>
        <begin position="1"/>
        <end position="28"/>
    </location>
</feature>
<dbReference type="Proteomes" id="UP000568380">
    <property type="component" value="Unassembled WGS sequence"/>
</dbReference>
<keyword evidence="3" id="KW-1185">Reference proteome</keyword>
<accession>A0A7W8A251</accession>
<comment type="caution">
    <text evidence="2">The sequence shown here is derived from an EMBL/GenBank/DDBJ whole genome shotgun (WGS) entry which is preliminary data.</text>
</comment>
<sequence>MHGETSRPGEAAVKGTSKSGPGIHGISQEFDGVHATTNSPQNAAIAGYNLNTEGTGATLFAENRGRGPGLFARTGPGAAVDAKSEGFEAVHAETNATGAAAVAVYSLNTEGAGALVFGENRGRGPGVFVRTGQGAALDARSETFEALHAETNASEVAAIAAYNVNPTGTGASLFADNRGRGPGVFVRTGIGAAVDARSEAYEAVHAETNSPNTAAIAAYNLNADSTGAALYADHRGVGPAGFFKGNVIVTGDVLLTGADLAENFSLAETETDEVVPGTVVVLDGIDRVRMSTSAYDSKVAGVVSGAGDYRPGVILDHRDQRAGRYPLALVGKVYCRVDASYAPVGVGDLLTTSDTPGHAMKALDPGRSFGAVIGKAMSALDGGIGLIPILVLLR</sequence>
<organism evidence="2 3">
    <name type="scientific">Nonomuraea endophytica</name>
    <dbReference type="NCBI Taxonomy" id="714136"/>
    <lineage>
        <taxon>Bacteria</taxon>
        <taxon>Bacillati</taxon>
        <taxon>Actinomycetota</taxon>
        <taxon>Actinomycetes</taxon>
        <taxon>Streptosporangiales</taxon>
        <taxon>Streptosporangiaceae</taxon>
        <taxon>Nonomuraea</taxon>
    </lineage>
</organism>
<dbReference type="Gene3D" id="2.40.300.10">
    <property type="entry name" value="Head decoration protein D"/>
    <property type="match status" value="1"/>
</dbReference>
<evidence type="ECO:0000256" key="1">
    <source>
        <dbReference type="SAM" id="MobiDB-lite"/>
    </source>
</evidence>
<protein>
    <submittedName>
        <fullName evidence="2">Uncharacterized protein</fullName>
    </submittedName>
</protein>